<proteinExistence type="predicted"/>
<dbReference type="SMART" id="SM00342">
    <property type="entry name" value="HTH_ARAC"/>
    <property type="match status" value="1"/>
</dbReference>
<evidence type="ECO:0000256" key="3">
    <source>
        <dbReference type="ARBA" id="ARBA00023163"/>
    </source>
</evidence>
<comment type="caution">
    <text evidence="5">The sequence shown here is derived from an EMBL/GenBank/DDBJ whole genome shotgun (WGS) entry which is preliminary data.</text>
</comment>
<dbReference type="EMBL" id="JAVRHV010000001">
    <property type="protein sequence ID" value="MDT0552357.1"/>
    <property type="molecule type" value="Genomic_DNA"/>
</dbReference>
<dbReference type="PROSITE" id="PS00041">
    <property type="entry name" value="HTH_ARAC_FAMILY_1"/>
    <property type="match status" value="1"/>
</dbReference>
<evidence type="ECO:0000313" key="5">
    <source>
        <dbReference type="EMBL" id="MDT0552357.1"/>
    </source>
</evidence>
<dbReference type="Proteomes" id="UP001252186">
    <property type="component" value="Unassembled WGS sequence"/>
</dbReference>
<keyword evidence="3" id="KW-0804">Transcription</keyword>
<dbReference type="RefSeq" id="WP_311592216.1">
    <property type="nucleotide sequence ID" value="NZ_JAVRHV010000001.1"/>
</dbReference>
<keyword evidence="6" id="KW-1185">Reference proteome</keyword>
<reference evidence="5 6" key="1">
    <citation type="submission" date="2023-09" db="EMBL/GenBank/DDBJ databases">
        <authorList>
            <person name="Rey-Velasco X."/>
        </authorList>
    </citation>
    <scope>NUCLEOTIDE SEQUENCE [LARGE SCALE GENOMIC DNA]</scope>
    <source>
        <strain evidence="5 6">P050</strain>
    </source>
</reference>
<keyword evidence="1" id="KW-0805">Transcription regulation</keyword>
<dbReference type="InterPro" id="IPR053142">
    <property type="entry name" value="PchR_regulatory_protein"/>
</dbReference>
<gene>
    <name evidence="5" type="ORF">RM519_03780</name>
</gene>
<dbReference type="InterPro" id="IPR018060">
    <property type="entry name" value="HTH_AraC"/>
</dbReference>
<dbReference type="InterPro" id="IPR018062">
    <property type="entry name" value="HTH_AraC-typ_CS"/>
</dbReference>
<dbReference type="Pfam" id="PF12833">
    <property type="entry name" value="HTH_18"/>
    <property type="match status" value="1"/>
</dbReference>
<accession>A0ABU2Y2V2</accession>
<dbReference type="PROSITE" id="PS01124">
    <property type="entry name" value="HTH_ARAC_FAMILY_2"/>
    <property type="match status" value="1"/>
</dbReference>
<evidence type="ECO:0000259" key="4">
    <source>
        <dbReference type="PROSITE" id="PS01124"/>
    </source>
</evidence>
<keyword evidence="2" id="KW-0238">DNA-binding</keyword>
<evidence type="ECO:0000256" key="2">
    <source>
        <dbReference type="ARBA" id="ARBA00023125"/>
    </source>
</evidence>
<dbReference type="SUPFAM" id="SSF46689">
    <property type="entry name" value="Homeodomain-like"/>
    <property type="match status" value="1"/>
</dbReference>
<dbReference type="PANTHER" id="PTHR47893:SF1">
    <property type="entry name" value="REGULATORY PROTEIN PCHR"/>
    <property type="match status" value="1"/>
</dbReference>
<sequence length="300" mass="35144">MHFKGIERQNNDKSPEIFHKESGHFSILHIKNESSEEERYFQHLEHNYIQLYFCLEETCTVAFNMEHCKIELHEDESGLIYYKELNSNLLFTMEPHSELAIIMIPLKHFHSLFSEDDNLFFNFENMKLGKPIIETKPTGNFVKSILHQIFQQKVNNSLKTLYIKGKIYELLSMYFNMNDESDAERCPFMANEDTVQKIKQAKDIITSEMASPPSLEELSKMVGLNIKKLKMGFKELYGMPVFTFLFHYKMEHAKKLLSENGHNVNEVALQVGYSTSSHFIVAFKKKFGITPKQFTKQEIN</sequence>
<name>A0ABU2Y2V2_9FLAO</name>
<dbReference type="InterPro" id="IPR020449">
    <property type="entry name" value="Tscrpt_reg_AraC-type_HTH"/>
</dbReference>
<dbReference type="Gene3D" id="1.10.10.60">
    <property type="entry name" value="Homeodomain-like"/>
    <property type="match status" value="2"/>
</dbReference>
<organism evidence="5 6">
    <name type="scientific">Urechidicola vernalis</name>
    <dbReference type="NCBI Taxonomy" id="3075600"/>
    <lineage>
        <taxon>Bacteria</taxon>
        <taxon>Pseudomonadati</taxon>
        <taxon>Bacteroidota</taxon>
        <taxon>Flavobacteriia</taxon>
        <taxon>Flavobacteriales</taxon>
        <taxon>Flavobacteriaceae</taxon>
        <taxon>Urechidicola</taxon>
    </lineage>
</organism>
<feature type="domain" description="HTH araC/xylS-type" evidence="4">
    <location>
        <begin position="199"/>
        <end position="297"/>
    </location>
</feature>
<dbReference type="PRINTS" id="PR00032">
    <property type="entry name" value="HTHARAC"/>
</dbReference>
<dbReference type="InterPro" id="IPR009057">
    <property type="entry name" value="Homeodomain-like_sf"/>
</dbReference>
<protein>
    <submittedName>
        <fullName evidence="5">AraC family transcriptional regulator</fullName>
    </submittedName>
</protein>
<evidence type="ECO:0000256" key="1">
    <source>
        <dbReference type="ARBA" id="ARBA00023015"/>
    </source>
</evidence>
<evidence type="ECO:0000313" key="6">
    <source>
        <dbReference type="Proteomes" id="UP001252186"/>
    </source>
</evidence>
<dbReference type="PANTHER" id="PTHR47893">
    <property type="entry name" value="REGULATORY PROTEIN PCHR"/>
    <property type="match status" value="1"/>
</dbReference>